<dbReference type="AlphaFoldDB" id="A0A2I0J377"/>
<dbReference type="EMBL" id="PGOL01002086">
    <property type="protein sequence ID" value="PKI50684.1"/>
    <property type="molecule type" value="Genomic_DNA"/>
</dbReference>
<organism evidence="2 3">
    <name type="scientific">Punica granatum</name>
    <name type="common">Pomegranate</name>
    <dbReference type="NCBI Taxonomy" id="22663"/>
    <lineage>
        <taxon>Eukaryota</taxon>
        <taxon>Viridiplantae</taxon>
        <taxon>Streptophyta</taxon>
        <taxon>Embryophyta</taxon>
        <taxon>Tracheophyta</taxon>
        <taxon>Spermatophyta</taxon>
        <taxon>Magnoliopsida</taxon>
        <taxon>eudicotyledons</taxon>
        <taxon>Gunneridae</taxon>
        <taxon>Pentapetalae</taxon>
        <taxon>rosids</taxon>
        <taxon>malvids</taxon>
        <taxon>Myrtales</taxon>
        <taxon>Lythraceae</taxon>
        <taxon>Punica</taxon>
    </lineage>
</organism>
<comment type="caution">
    <text evidence="2">The sequence shown here is derived from an EMBL/GenBank/DDBJ whole genome shotgun (WGS) entry which is preliminary data.</text>
</comment>
<evidence type="ECO:0000313" key="2">
    <source>
        <dbReference type="EMBL" id="PKI50684.1"/>
    </source>
</evidence>
<proteinExistence type="predicted"/>
<sequence>MPVLMVQGTKKKGKSKKAKSASKYDLGAMKPKAKVVNDDCCFHCGNIEHWKWNCKVYLEELKKKKDLRGNRSLAKGKVDLRVGNRARVAALTVRTYHMSLPTRLVLDLNDCYYVPAISRT</sequence>
<reference evidence="2 3" key="1">
    <citation type="submission" date="2017-11" db="EMBL/GenBank/DDBJ databases">
        <title>De-novo sequencing of pomegranate (Punica granatum L.) genome.</title>
        <authorList>
            <person name="Akparov Z."/>
            <person name="Amiraslanov A."/>
            <person name="Hajiyeva S."/>
            <person name="Abbasov M."/>
            <person name="Kaur K."/>
            <person name="Hamwieh A."/>
            <person name="Solovyev V."/>
            <person name="Salamov A."/>
            <person name="Braich B."/>
            <person name="Kosarev P."/>
            <person name="Mahmoud A."/>
            <person name="Hajiyev E."/>
            <person name="Babayeva S."/>
            <person name="Izzatullayeva V."/>
            <person name="Mammadov A."/>
            <person name="Mammadov A."/>
            <person name="Sharifova S."/>
            <person name="Ojaghi J."/>
            <person name="Eynullazada K."/>
            <person name="Bayramov B."/>
            <person name="Abdulazimova A."/>
            <person name="Shahmuradov I."/>
        </authorList>
    </citation>
    <scope>NUCLEOTIDE SEQUENCE [LARGE SCALE GENOMIC DNA]</scope>
    <source>
        <strain evidence="3">cv. AG2017</strain>
        <tissue evidence="2">Leaf</tissue>
    </source>
</reference>
<dbReference type="InterPro" id="IPR036875">
    <property type="entry name" value="Znf_CCHC_sf"/>
</dbReference>
<dbReference type="GO" id="GO:0003676">
    <property type="term" value="F:nucleic acid binding"/>
    <property type="evidence" value="ECO:0007669"/>
    <property type="project" value="InterPro"/>
</dbReference>
<evidence type="ECO:0000256" key="1">
    <source>
        <dbReference type="SAM" id="MobiDB-lite"/>
    </source>
</evidence>
<feature type="compositionally biased region" description="Basic residues" evidence="1">
    <location>
        <begin position="9"/>
        <end position="20"/>
    </location>
</feature>
<evidence type="ECO:0008006" key="4">
    <source>
        <dbReference type="Google" id="ProtNLM"/>
    </source>
</evidence>
<gene>
    <name evidence="2" type="ORF">CRG98_028921</name>
</gene>
<feature type="region of interest" description="Disordered" evidence="1">
    <location>
        <begin position="1"/>
        <end position="21"/>
    </location>
</feature>
<protein>
    <recommendedName>
        <fullName evidence="4">CCHC-type domain-containing protein</fullName>
    </recommendedName>
</protein>
<dbReference type="GO" id="GO:0008270">
    <property type="term" value="F:zinc ion binding"/>
    <property type="evidence" value="ECO:0007669"/>
    <property type="project" value="InterPro"/>
</dbReference>
<keyword evidence="3" id="KW-1185">Reference proteome</keyword>
<evidence type="ECO:0000313" key="3">
    <source>
        <dbReference type="Proteomes" id="UP000233551"/>
    </source>
</evidence>
<dbReference type="Proteomes" id="UP000233551">
    <property type="component" value="Unassembled WGS sequence"/>
</dbReference>
<accession>A0A2I0J377</accession>
<name>A0A2I0J377_PUNGR</name>
<dbReference type="SUPFAM" id="SSF57756">
    <property type="entry name" value="Retrovirus zinc finger-like domains"/>
    <property type="match status" value="1"/>
</dbReference>